<reference evidence="1" key="1">
    <citation type="journal article" date="2013" name="Environ. Microbiol.">
        <title>Microbiota from the distal guts of lean and obese adolescents exhibit partial functional redundancy besides clear differences in community structure.</title>
        <authorList>
            <person name="Ferrer M."/>
            <person name="Ruiz A."/>
            <person name="Lanza F."/>
            <person name="Haange S.B."/>
            <person name="Oberbach A."/>
            <person name="Till H."/>
            <person name="Bargiela R."/>
            <person name="Campoy C."/>
            <person name="Segura M.T."/>
            <person name="Richter M."/>
            <person name="von Bergen M."/>
            <person name="Seifert J."/>
            <person name="Suarez A."/>
        </authorList>
    </citation>
    <scope>NUCLEOTIDE SEQUENCE</scope>
</reference>
<organism evidence="1">
    <name type="scientific">human gut metagenome</name>
    <dbReference type="NCBI Taxonomy" id="408170"/>
    <lineage>
        <taxon>unclassified sequences</taxon>
        <taxon>metagenomes</taxon>
        <taxon>organismal metagenomes</taxon>
    </lineage>
</organism>
<accession>K1RJ27</accession>
<feature type="non-terminal residue" evidence="1">
    <location>
        <position position="76"/>
    </location>
</feature>
<dbReference type="EMBL" id="AJWZ01011939">
    <property type="protein sequence ID" value="EKC43649.1"/>
    <property type="molecule type" value="Genomic_DNA"/>
</dbReference>
<gene>
    <name evidence="1" type="ORF">OBE_17889</name>
</gene>
<proteinExistence type="predicted"/>
<evidence type="ECO:0000313" key="1">
    <source>
        <dbReference type="EMBL" id="EKC43649.1"/>
    </source>
</evidence>
<protein>
    <submittedName>
        <fullName evidence="1">Uncharacterized protein</fullName>
    </submittedName>
</protein>
<dbReference type="AlphaFoldDB" id="K1RJ27"/>
<name>K1RJ27_9ZZZZ</name>
<sequence>MKKIITLLLILLFATKSTFSQSPNNIEKFVVVSVNDKDSILNKIKMSAPQFYNIGKGKRIEVKVCNEDSIQIRRVR</sequence>
<comment type="caution">
    <text evidence="1">The sequence shown here is derived from an EMBL/GenBank/DDBJ whole genome shotgun (WGS) entry which is preliminary data.</text>
</comment>